<comment type="cofactor">
    <cofactor evidence="4">
        <name>Zn(2+)</name>
        <dbReference type="ChEBI" id="CHEBI:29105"/>
    </cofactor>
    <text evidence="4">Binds 2 Zn(2+) ions.</text>
</comment>
<dbReference type="GO" id="GO:0004035">
    <property type="term" value="F:alkaline phosphatase activity"/>
    <property type="evidence" value="ECO:0007669"/>
    <property type="project" value="UniProtKB-EC"/>
</dbReference>
<evidence type="ECO:0000256" key="4">
    <source>
        <dbReference type="PIRSR" id="PIRSR601952-2"/>
    </source>
</evidence>
<dbReference type="PANTHER" id="PTHR11596:SF5">
    <property type="entry name" value="ALKALINE PHOSPHATASE"/>
    <property type="match status" value="1"/>
</dbReference>
<dbReference type="PRINTS" id="PR00113">
    <property type="entry name" value="ALKPHPHTASE"/>
</dbReference>
<protein>
    <recommendedName>
        <fullName evidence="1">alkaline phosphatase</fullName>
        <ecNumber evidence="1">3.1.3.1</ecNumber>
    </recommendedName>
</protein>
<dbReference type="PANTHER" id="PTHR11596">
    <property type="entry name" value="ALKALINE PHOSPHATASE"/>
    <property type="match status" value="1"/>
</dbReference>
<feature type="binding site" evidence="4">
    <location>
        <position position="36"/>
    </location>
    <ligand>
        <name>Zn(2+)</name>
        <dbReference type="ChEBI" id="CHEBI:29105"/>
        <label>2</label>
    </ligand>
</feature>
<evidence type="ECO:0000313" key="6">
    <source>
        <dbReference type="EMBL" id="KAK3104772.1"/>
    </source>
</evidence>
<evidence type="ECO:0000313" key="7">
    <source>
        <dbReference type="Proteomes" id="UP001186944"/>
    </source>
</evidence>
<dbReference type="EC" id="3.1.3.1" evidence="1"/>
<keyword evidence="4" id="KW-0479">Metal-binding</keyword>
<dbReference type="InterPro" id="IPR001952">
    <property type="entry name" value="Alkaline_phosphatase"/>
</dbReference>
<dbReference type="Proteomes" id="UP001186944">
    <property type="component" value="Unassembled WGS sequence"/>
</dbReference>
<keyword evidence="2" id="KW-0597">Phosphoprotein</keyword>
<evidence type="ECO:0000256" key="3">
    <source>
        <dbReference type="PIRSR" id="PIRSR601952-1"/>
    </source>
</evidence>
<organism evidence="6 7">
    <name type="scientific">Pinctada imbricata</name>
    <name type="common">Atlantic pearl-oyster</name>
    <name type="synonym">Pinctada martensii</name>
    <dbReference type="NCBI Taxonomy" id="66713"/>
    <lineage>
        <taxon>Eukaryota</taxon>
        <taxon>Metazoa</taxon>
        <taxon>Spiralia</taxon>
        <taxon>Lophotrochozoa</taxon>
        <taxon>Mollusca</taxon>
        <taxon>Bivalvia</taxon>
        <taxon>Autobranchia</taxon>
        <taxon>Pteriomorphia</taxon>
        <taxon>Pterioida</taxon>
        <taxon>Pterioidea</taxon>
        <taxon>Pteriidae</taxon>
        <taxon>Pinctada</taxon>
    </lineage>
</organism>
<evidence type="ECO:0000256" key="2">
    <source>
        <dbReference type="ARBA" id="ARBA00022553"/>
    </source>
</evidence>
<gene>
    <name evidence="6" type="ORF">FSP39_009854</name>
</gene>
<dbReference type="SMART" id="SM00098">
    <property type="entry name" value="alkPPc"/>
    <property type="match status" value="1"/>
</dbReference>
<keyword evidence="7" id="KW-1185">Reference proteome</keyword>
<dbReference type="EMBL" id="VSWD01000004">
    <property type="protein sequence ID" value="KAK3104772.1"/>
    <property type="molecule type" value="Genomic_DNA"/>
</dbReference>
<feature type="binding site" evidence="4">
    <location>
        <position position="36"/>
    </location>
    <ligand>
        <name>Mg(2+)</name>
        <dbReference type="ChEBI" id="CHEBI:18420"/>
    </ligand>
</feature>
<feature type="binding site" evidence="4">
    <location>
        <position position="335"/>
    </location>
    <ligand>
        <name>Zn(2+)</name>
        <dbReference type="ChEBI" id="CHEBI:29105"/>
        <label>2</label>
    </ligand>
</feature>
<accession>A0AA88YQP0</accession>
<feature type="binding site" evidence="4">
    <location>
        <position position="293"/>
    </location>
    <ligand>
        <name>Zn(2+)</name>
        <dbReference type="ChEBI" id="CHEBI:29105"/>
        <label>2</label>
    </ligand>
</feature>
<feature type="active site" description="Phosphoserine intermediate" evidence="3">
    <location>
        <position position="86"/>
    </location>
</feature>
<dbReference type="SUPFAM" id="SSF53649">
    <property type="entry name" value="Alkaline phosphatase-like"/>
    <property type="match status" value="1"/>
</dbReference>
<dbReference type="Pfam" id="PF00245">
    <property type="entry name" value="Alk_phosphatase"/>
    <property type="match status" value="1"/>
</dbReference>
<dbReference type="GO" id="GO:0046872">
    <property type="term" value="F:metal ion binding"/>
    <property type="evidence" value="ECO:0007669"/>
    <property type="project" value="UniProtKB-KW"/>
</dbReference>
<sequence>TENFDWESQATDSLNEALKVKHIEGKAKNVILFVGDGMGISTITSARIYKGQKMGNPGEETVMEFEKFPNTALIKTYGTDRQVSDSAQTATAFLCGVKTRWGVVGLKDGVTIRDCKATGVVTTTRITHATPASAYAHAANRDWEADSNMNDVVGGCSDIAKQLVYDNRDIQVIMGGGRRNFFPSNVPDIETGEDKVNKRNDSLDLVQVWKDQMTSLNRRHSYVWKKSDFDAVNPEDTDYLLGLFSASHMSYELERDSSANGEPSLAEMTDKAIKILRKDQDGFFLLVEGGRIDHAHHDSLGKKALEDTVALETAVKKAVDLTSEEDTLIIVTADHSHPFSLTGYTGRGNNILGVVDTLSDEPTKDKLNYTALLYANGPGGNDSRVGLTNEISEGNDYRQVAAIHLDYETHSGEDVAAFARGPWAHLFRGVQEQHYIAHVMQYASCVGRYRNCNRPTSGAISQRDPISLMSFLFLVSWILLKWRV</sequence>
<feature type="binding site" evidence="4">
    <location>
        <position position="130"/>
    </location>
    <ligand>
        <name>Mg(2+)</name>
        <dbReference type="ChEBI" id="CHEBI:18420"/>
    </ligand>
</feature>
<feature type="binding site" evidence="4">
    <location>
        <position position="128"/>
    </location>
    <ligand>
        <name>Mg(2+)</name>
        <dbReference type="ChEBI" id="CHEBI:18420"/>
    </ligand>
</feature>
<dbReference type="CDD" id="cd16012">
    <property type="entry name" value="ALP"/>
    <property type="match status" value="1"/>
</dbReference>
<comment type="cofactor">
    <cofactor evidence="4">
        <name>Mg(2+)</name>
        <dbReference type="ChEBI" id="CHEBI:18420"/>
    </cofactor>
    <text evidence="4">Binds 1 Mg(2+) ion.</text>
</comment>
<feature type="binding site" evidence="4">
    <location>
        <position position="410"/>
    </location>
    <ligand>
        <name>Zn(2+)</name>
        <dbReference type="ChEBI" id="CHEBI:29105"/>
        <label>2</label>
    </ligand>
</feature>
<dbReference type="AlphaFoldDB" id="A0AA88YQP0"/>
<name>A0AA88YQP0_PINIB</name>
<proteinExistence type="inferred from homology"/>
<feature type="non-terminal residue" evidence="6">
    <location>
        <position position="1"/>
    </location>
</feature>
<reference evidence="6" key="1">
    <citation type="submission" date="2019-08" db="EMBL/GenBank/DDBJ databases">
        <title>The improved chromosome-level genome for the pearl oyster Pinctada fucata martensii using PacBio sequencing and Hi-C.</title>
        <authorList>
            <person name="Zheng Z."/>
        </authorList>
    </citation>
    <scope>NUCLEOTIDE SEQUENCE</scope>
    <source>
        <strain evidence="6">ZZ-2019</strain>
        <tissue evidence="6">Adductor muscle</tissue>
    </source>
</reference>
<keyword evidence="4" id="KW-0460">Magnesium</keyword>
<evidence type="ECO:0000256" key="1">
    <source>
        <dbReference type="ARBA" id="ARBA00012647"/>
    </source>
</evidence>
<feature type="binding site" evidence="4">
    <location>
        <position position="334"/>
    </location>
    <ligand>
        <name>Zn(2+)</name>
        <dbReference type="ChEBI" id="CHEBI:29105"/>
        <label>2</label>
    </ligand>
</feature>
<evidence type="ECO:0000256" key="5">
    <source>
        <dbReference type="RuleBase" id="RU003946"/>
    </source>
</evidence>
<keyword evidence="4" id="KW-0862">Zinc</keyword>
<dbReference type="Gene3D" id="3.40.720.10">
    <property type="entry name" value="Alkaline Phosphatase, subunit A"/>
    <property type="match status" value="1"/>
</dbReference>
<comment type="similarity">
    <text evidence="5">Belongs to the alkaline phosphatase family.</text>
</comment>
<feature type="binding site" evidence="4">
    <location>
        <position position="288"/>
    </location>
    <ligand>
        <name>Mg(2+)</name>
        <dbReference type="ChEBI" id="CHEBI:18420"/>
    </ligand>
</feature>
<dbReference type="InterPro" id="IPR017850">
    <property type="entry name" value="Alkaline_phosphatase_core_sf"/>
</dbReference>
<comment type="caution">
    <text evidence="6">The sequence shown here is derived from an EMBL/GenBank/DDBJ whole genome shotgun (WGS) entry which is preliminary data.</text>
</comment>
<feature type="binding site" evidence="4">
    <location>
        <position position="297"/>
    </location>
    <ligand>
        <name>Zn(2+)</name>
        <dbReference type="ChEBI" id="CHEBI:29105"/>
        <label>2</label>
    </ligand>
</feature>